<feature type="transmembrane region" description="Helical" evidence="5">
    <location>
        <begin position="75"/>
        <end position="96"/>
    </location>
</feature>
<keyword evidence="3 5" id="KW-1133">Transmembrane helix</keyword>
<evidence type="ECO:0000256" key="5">
    <source>
        <dbReference type="SAM" id="Phobius"/>
    </source>
</evidence>
<gene>
    <name evidence="6" type="ORF">D3P09_24185</name>
</gene>
<dbReference type="AlphaFoldDB" id="A0A3A6PBF6"/>
<dbReference type="PANTHER" id="PTHR36460">
    <property type="entry name" value="UPF0132 DOMAIN PROTEIN (AFU_ORTHOLOGUE AFUA_3G10255)"/>
    <property type="match status" value="1"/>
</dbReference>
<comment type="subcellular location">
    <subcellularLocation>
        <location evidence="1">Membrane</location>
        <topology evidence="1">Multi-pass membrane protein</topology>
    </subcellularLocation>
</comment>
<comment type="caution">
    <text evidence="6">The sequence shown here is derived from an EMBL/GenBank/DDBJ whole genome shotgun (WGS) entry which is preliminary data.</text>
</comment>
<feature type="transmembrane region" description="Helical" evidence="5">
    <location>
        <begin position="20"/>
        <end position="38"/>
    </location>
</feature>
<name>A0A3A6PBF6_9BACL</name>
<protein>
    <recommendedName>
        <fullName evidence="8">DUF4870 domain-containing protein</fullName>
    </recommendedName>
</protein>
<dbReference type="PANTHER" id="PTHR36460:SF1">
    <property type="entry name" value="UPF0132 DOMAIN PROTEIN (AFU_ORTHOLOGUE AFUA_3G10255)"/>
    <property type="match status" value="1"/>
</dbReference>
<evidence type="ECO:0008006" key="8">
    <source>
        <dbReference type="Google" id="ProtNLM"/>
    </source>
</evidence>
<evidence type="ECO:0000256" key="1">
    <source>
        <dbReference type="ARBA" id="ARBA00004141"/>
    </source>
</evidence>
<dbReference type="EMBL" id="QXQB01000007">
    <property type="protein sequence ID" value="RJX37016.1"/>
    <property type="molecule type" value="Genomic_DNA"/>
</dbReference>
<evidence type="ECO:0000256" key="3">
    <source>
        <dbReference type="ARBA" id="ARBA00022989"/>
    </source>
</evidence>
<organism evidence="6 7">
    <name type="scientific">Paenibacillus pinisoli</name>
    <dbReference type="NCBI Taxonomy" id="1276110"/>
    <lineage>
        <taxon>Bacteria</taxon>
        <taxon>Bacillati</taxon>
        <taxon>Bacillota</taxon>
        <taxon>Bacilli</taxon>
        <taxon>Bacillales</taxon>
        <taxon>Paenibacillaceae</taxon>
        <taxon>Paenibacillus</taxon>
    </lineage>
</organism>
<dbReference type="RefSeq" id="WP_120114016.1">
    <property type="nucleotide sequence ID" value="NZ_QXQB01000007.1"/>
</dbReference>
<keyword evidence="7" id="KW-1185">Reference proteome</keyword>
<dbReference type="GO" id="GO:0016020">
    <property type="term" value="C:membrane"/>
    <property type="evidence" value="ECO:0007669"/>
    <property type="project" value="UniProtKB-SubCell"/>
</dbReference>
<evidence type="ECO:0000256" key="4">
    <source>
        <dbReference type="ARBA" id="ARBA00023136"/>
    </source>
</evidence>
<sequence>MQPIQVNPDPSSTGLDPKVAGLLCYLAGFVTGIIFLVIEKQSRFVKFHAMQSTAVFVILVAVNLILGAIPIIGLLVAFILTPLTFILWIALMLLALQGKQFKLPYIGEWSEQQIGKF</sequence>
<accession>A0A3A6PBF6</accession>
<dbReference type="Proteomes" id="UP000267798">
    <property type="component" value="Unassembled WGS sequence"/>
</dbReference>
<dbReference type="Pfam" id="PF09685">
    <property type="entry name" value="MamF_MmsF"/>
    <property type="match status" value="1"/>
</dbReference>
<evidence type="ECO:0000256" key="2">
    <source>
        <dbReference type="ARBA" id="ARBA00022692"/>
    </source>
</evidence>
<evidence type="ECO:0000313" key="6">
    <source>
        <dbReference type="EMBL" id="RJX37016.1"/>
    </source>
</evidence>
<feature type="transmembrane region" description="Helical" evidence="5">
    <location>
        <begin position="50"/>
        <end position="69"/>
    </location>
</feature>
<keyword evidence="4 5" id="KW-0472">Membrane</keyword>
<evidence type="ECO:0000313" key="7">
    <source>
        <dbReference type="Proteomes" id="UP000267798"/>
    </source>
</evidence>
<dbReference type="InterPro" id="IPR019109">
    <property type="entry name" value="MamF_MmsF"/>
</dbReference>
<reference evidence="6 7" key="1">
    <citation type="submission" date="2018-09" db="EMBL/GenBank/DDBJ databases">
        <title>Paenibacillus aracenensis nov. sp. isolated from a cave in southern Spain.</title>
        <authorList>
            <person name="Jurado V."/>
            <person name="Gutierrez-Patricio S."/>
            <person name="Gonzalez-Pimentel J.L."/>
            <person name="Miller A.Z."/>
            <person name="Laiz L."/>
            <person name="Saiz-Jimenez C."/>
        </authorList>
    </citation>
    <scope>NUCLEOTIDE SEQUENCE [LARGE SCALE GENOMIC DNA]</scope>
    <source>
        <strain evidence="6 7">JCM 19203</strain>
    </source>
</reference>
<dbReference type="OrthoDB" id="2657448at2"/>
<keyword evidence="2 5" id="KW-0812">Transmembrane</keyword>
<proteinExistence type="predicted"/>